<name>A0A6P0FNI9_XANPE</name>
<accession>A0A6P0FNI9</accession>
<feature type="non-terminal residue" evidence="1">
    <location>
        <position position="249"/>
    </location>
</feature>
<organism evidence="1 2">
    <name type="scientific">Xanthomonas perforans</name>
    <dbReference type="NCBI Taxonomy" id="442694"/>
    <lineage>
        <taxon>Bacteria</taxon>
        <taxon>Pseudomonadati</taxon>
        <taxon>Pseudomonadota</taxon>
        <taxon>Gammaproteobacteria</taxon>
        <taxon>Lysobacterales</taxon>
        <taxon>Lysobacteraceae</taxon>
        <taxon>Xanthomonas</taxon>
    </lineage>
</organism>
<dbReference type="AlphaFoldDB" id="A0A6P0FNI9"/>
<sequence>MVDSGRFNKDAATNLINMPKDKGLAHALGVSPHSGGPLQDYRIGSTQVLKELASTKDGIAALGGDASALDRMAMKVQRLSDAAQVALVNGELHTNTGLHQTRDQARAITNAFFDDPISNSPTSYASKNVLQMDAHAQASWNTRQWAVVTHNEGRIVSTLNHFQNSGQPLTRGGNLDLQRHGLSQAISDAYHGGKLTLSPGGVAIVENALGEEAARPLRVPRGQSGAASMEVLLGNASASTLVRSGGLLA</sequence>
<dbReference type="EMBL" id="JAAGYU010000169">
    <property type="protein sequence ID" value="NEL78669.1"/>
    <property type="molecule type" value="Genomic_DNA"/>
</dbReference>
<gene>
    <name evidence="1" type="ORF">G3W61_20890</name>
</gene>
<comment type="caution">
    <text evidence="1">The sequence shown here is derived from an EMBL/GenBank/DDBJ whole genome shotgun (WGS) entry which is preliminary data.</text>
</comment>
<proteinExistence type="predicted"/>
<evidence type="ECO:0000313" key="1">
    <source>
        <dbReference type="EMBL" id="NEL78669.1"/>
    </source>
</evidence>
<reference evidence="1 2" key="1">
    <citation type="submission" date="2019-11" db="EMBL/GenBank/DDBJ databases">
        <title>Genome-resolved metagenomics to study the prevalence of co-infection and intraspecific heterogeneity among plant pathogen metapopulations.</title>
        <authorList>
            <person name="Newberry E."/>
            <person name="Bhandari R."/>
            <person name="Kemble J."/>
            <person name="Sikora E."/>
            <person name="Potnis N."/>
        </authorList>
    </citation>
    <scope>NUCLEOTIDE SEQUENCE [LARGE SCALE GENOMIC DNA]</scope>
    <source>
        <strain evidence="1">Xp_Tom_Tuscaloosa_18b</strain>
    </source>
</reference>
<protein>
    <submittedName>
        <fullName evidence="1">Uncharacterized protein</fullName>
    </submittedName>
</protein>
<dbReference type="Proteomes" id="UP000471082">
    <property type="component" value="Unassembled WGS sequence"/>
</dbReference>
<evidence type="ECO:0000313" key="2">
    <source>
        <dbReference type="Proteomes" id="UP000471082"/>
    </source>
</evidence>